<comment type="catalytic activity">
    <reaction evidence="9 12">
        <text>beta-D-fructose 1-phosphate + ATP = beta-D-fructose 1,6-bisphosphate + ADP + H(+)</text>
        <dbReference type="Rhea" id="RHEA:14213"/>
        <dbReference type="ChEBI" id="CHEBI:15378"/>
        <dbReference type="ChEBI" id="CHEBI:30616"/>
        <dbReference type="ChEBI" id="CHEBI:32966"/>
        <dbReference type="ChEBI" id="CHEBI:138881"/>
        <dbReference type="ChEBI" id="CHEBI:456216"/>
        <dbReference type="EC" id="2.7.1.56"/>
    </reaction>
</comment>
<organism evidence="14 15">
    <name type="scientific">Corynebacterium uropygiale</name>
    <dbReference type="NCBI Taxonomy" id="1775911"/>
    <lineage>
        <taxon>Bacteria</taxon>
        <taxon>Bacillati</taxon>
        <taxon>Actinomycetota</taxon>
        <taxon>Actinomycetes</taxon>
        <taxon>Mycobacteriales</taxon>
        <taxon>Corynebacteriaceae</taxon>
        <taxon>Corynebacterium</taxon>
    </lineage>
</organism>
<evidence type="ECO:0000313" key="14">
    <source>
        <dbReference type="EMBL" id="MCF4006475.1"/>
    </source>
</evidence>
<dbReference type="InterPro" id="IPR017583">
    <property type="entry name" value="Tagatose/fructose_Pkinase"/>
</dbReference>
<dbReference type="RefSeq" id="WP_236118273.1">
    <property type="nucleotide sequence ID" value="NZ_JAKGSI010000002.1"/>
</dbReference>
<dbReference type="PIRSF" id="PIRSF000535">
    <property type="entry name" value="1PFK/6PFK/LacC"/>
    <property type="match status" value="1"/>
</dbReference>
<evidence type="ECO:0000256" key="12">
    <source>
        <dbReference type="RuleBase" id="RU369061"/>
    </source>
</evidence>
<sequence>MIVTLTLNPSIDATLALAEPLHRGSVHRLQTVTRVAGGKGINVSHAVHRAGHPTLAVFPSGERDLFSTLVGDINLPHHALPIADSVRTNTTVTEPDGETTKFNGPGPTLSDAELRNLIQILLRELEDAEWLVMAGSLPPGCPKDMYSQIITAVREAHPRVRIAVDTSDAAMVELGKNLGTATPDLIKPNGMELGQLAGLNGHKAEDDAQHHQFSAVLDAAATLLDKGLKDVLVTLGSSGAVLVNREGAWHAAPPPITVVSTVGAGDCSLAGFILARTQNLSSEQCLRQAVAYGSAATSLPGTSIPDPADLDLDRTRITPLPFD</sequence>
<dbReference type="InterPro" id="IPR022463">
    <property type="entry name" value="1-PFruKinase"/>
</dbReference>
<dbReference type="InterPro" id="IPR011611">
    <property type="entry name" value="PfkB_dom"/>
</dbReference>
<proteinExistence type="inferred from homology"/>
<evidence type="ECO:0000256" key="9">
    <source>
        <dbReference type="ARBA" id="ARBA00047745"/>
    </source>
</evidence>
<gene>
    <name evidence="14" type="primary">pfkB</name>
    <name evidence="14" type="ORF">L1O03_04660</name>
</gene>
<dbReference type="PROSITE" id="PS00584">
    <property type="entry name" value="PFKB_KINASES_2"/>
    <property type="match status" value="1"/>
</dbReference>
<dbReference type="InterPro" id="IPR002173">
    <property type="entry name" value="Carboh/pur_kinase_PfkB_CS"/>
</dbReference>
<dbReference type="GO" id="GO:0005524">
    <property type="term" value="F:ATP binding"/>
    <property type="evidence" value="ECO:0007669"/>
    <property type="project" value="UniProtKB-UniRule"/>
</dbReference>
<evidence type="ECO:0000256" key="11">
    <source>
        <dbReference type="RuleBase" id="RU003704"/>
    </source>
</evidence>
<dbReference type="NCBIfam" id="TIGR03168">
    <property type="entry name" value="1-PFK"/>
    <property type="match status" value="1"/>
</dbReference>
<dbReference type="EC" id="2.7.1.56" evidence="2 12"/>
<dbReference type="NCBIfam" id="TIGR03828">
    <property type="entry name" value="pfkB"/>
    <property type="match status" value="1"/>
</dbReference>
<dbReference type="GO" id="GO:0005829">
    <property type="term" value="C:cytosol"/>
    <property type="evidence" value="ECO:0007669"/>
    <property type="project" value="TreeGrafter"/>
</dbReference>
<dbReference type="PANTHER" id="PTHR46566:SF2">
    <property type="entry name" value="ATP-DEPENDENT 6-PHOSPHOFRUCTOKINASE ISOZYME 2"/>
    <property type="match status" value="1"/>
</dbReference>
<protein>
    <recommendedName>
        <fullName evidence="3 12">1-phosphofructokinase</fullName>
        <shortName evidence="12">Fru1PK</shortName>
        <ecNumber evidence="2 12">2.7.1.56</ecNumber>
    </recommendedName>
    <alternativeName>
        <fullName evidence="8 12">Fructose 1-phosphate kinase</fullName>
    </alternativeName>
</protein>
<comment type="caution">
    <text evidence="14">The sequence shown here is derived from an EMBL/GenBank/DDBJ whole genome shotgun (WGS) entry which is preliminary data.</text>
</comment>
<dbReference type="EMBL" id="JAKGSI010000002">
    <property type="protein sequence ID" value="MCF4006475.1"/>
    <property type="molecule type" value="Genomic_DNA"/>
</dbReference>
<feature type="domain" description="Carbohydrate kinase PfkB" evidence="13">
    <location>
        <begin position="7"/>
        <end position="307"/>
    </location>
</feature>
<evidence type="ECO:0000256" key="4">
    <source>
        <dbReference type="ARBA" id="ARBA00022679"/>
    </source>
</evidence>
<dbReference type="SUPFAM" id="SSF53613">
    <property type="entry name" value="Ribokinase-like"/>
    <property type="match status" value="1"/>
</dbReference>
<reference evidence="14" key="1">
    <citation type="submission" date="2022-01" db="EMBL/GenBank/DDBJ databases">
        <title>Corynebacterium sp. nov isolated from isolated from the feces of the greater white-fronted geese (Anser albifrons) at Poyang Lake, PR China.</title>
        <authorList>
            <person name="Liu Q."/>
        </authorList>
    </citation>
    <scope>NUCLEOTIDE SEQUENCE</scope>
    <source>
        <strain evidence="14">JCM 32435</strain>
    </source>
</reference>
<dbReference type="InterPro" id="IPR029056">
    <property type="entry name" value="Ribokinase-like"/>
</dbReference>
<evidence type="ECO:0000256" key="7">
    <source>
        <dbReference type="ARBA" id="ARBA00022840"/>
    </source>
</evidence>
<dbReference type="Pfam" id="PF00294">
    <property type="entry name" value="PfkB"/>
    <property type="match status" value="1"/>
</dbReference>
<evidence type="ECO:0000256" key="10">
    <source>
        <dbReference type="PIRNR" id="PIRNR000535"/>
    </source>
</evidence>
<evidence type="ECO:0000313" key="15">
    <source>
        <dbReference type="Proteomes" id="UP001139336"/>
    </source>
</evidence>
<evidence type="ECO:0000256" key="8">
    <source>
        <dbReference type="ARBA" id="ARBA00032802"/>
    </source>
</evidence>
<dbReference type="GO" id="GO:0008662">
    <property type="term" value="F:1-phosphofructokinase activity"/>
    <property type="evidence" value="ECO:0007669"/>
    <property type="project" value="UniProtKB-UniRule"/>
</dbReference>
<dbReference type="CDD" id="cd01164">
    <property type="entry name" value="FruK_PfkB_like"/>
    <property type="match status" value="1"/>
</dbReference>
<comment type="similarity">
    <text evidence="1 11">Belongs to the carbohydrate kinase PfkB family.</text>
</comment>
<evidence type="ECO:0000256" key="6">
    <source>
        <dbReference type="ARBA" id="ARBA00022777"/>
    </source>
</evidence>
<comment type="function">
    <text evidence="12">Catalyzes the ATP-dependent phosphorylation of fructose-l-phosphate to fructose-l,6-bisphosphate.</text>
</comment>
<keyword evidence="5 12" id="KW-0547">Nucleotide-binding</keyword>
<name>A0A9X1QQQ9_9CORY</name>
<evidence type="ECO:0000259" key="13">
    <source>
        <dbReference type="Pfam" id="PF00294"/>
    </source>
</evidence>
<dbReference type="PANTHER" id="PTHR46566">
    <property type="entry name" value="1-PHOSPHOFRUCTOKINASE-RELATED"/>
    <property type="match status" value="1"/>
</dbReference>
<dbReference type="AlphaFoldDB" id="A0A9X1QQQ9"/>
<dbReference type="InterPro" id="IPR002139">
    <property type="entry name" value="Ribo/fructo_kinase"/>
</dbReference>
<evidence type="ECO:0000256" key="5">
    <source>
        <dbReference type="ARBA" id="ARBA00022741"/>
    </source>
</evidence>
<accession>A0A9X1QQQ9</accession>
<evidence type="ECO:0000256" key="3">
    <source>
        <dbReference type="ARBA" id="ARBA00013596"/>
    </source>
</evidence>
<keyword evidence="6 11" id="KW-0418">Kinase</keyword>
<keyword evidence="15" id="KW-1185">Reference proteome</keyword>
<evidence type="ECO:0000256" key="1">
    <source>
        <dbReference type="ARBA" id="ARBA00010688"/>
    </source>
</evidence>
<dbReference type="Gene3D" id="3.40.1190.20">
    <property type="match status" value="1"/>
</dbReference>
<keyword evidence="4 10" id="KW-0808">Transferase</keyword>
<dbReference type="PRINTS" id="PR00990">
    <property type="entry name" value="RIBOKINASE"/>
</dbReference>
<evidence type="ECO:0000256" key="2">
    <source>
        <dbReference type="ARBA" id="ARBA00012131"/>
    </source>
</evidence>
<dbReference type="Proteomes" id="UP001139336">
    <property type="component" value="Unassembled WGS sequence"/>
</dbReference>
<keyword evidence="7 12" id="KW-0067">ATP-binding</keyword>